<reference evidence="4 5" key="1">
    <citation type="submission" date="2017-10" db="EMBL/GenBank/DDBJ databases">
        <title>Sequencing the genomes of 1000 actinobacteria strains.</title>
        <authorList>
            <person name="Klenk H.-P."/>
        </authorList>
    </citation>
    <scope>NUCLEOTIDE SEQUENCE [LARGE SCALE GENOMIC DNA]</scope>
    <source>
        <strain evidence="4 5">DSM 21798</strain>
    </source>
</reference>
<dbReference type="EMBL" id="PDJE01000001">
    <property type="protein sequence ID" value="PFG29730.1"/>
    <property type="molecule type" value="Genomic_DNA"/>
</dbReference>
<evidence type="ECO:0000256" key="1">
    <source>
        <dbReference type="ARBA" id="ARBA00008779"/>
    </source>
</evidence>
<accession>A0A2A9DUV9</accession>
<dbReference type="CDD" id="cd16025">
    <property type="entry name" value="PAS_like"/>
    <property type="match status" value="1"/>
</dbReference>
<sequence>MRENKPNILVILADDLGYSDIGCFGGEISTPHIDSLAADGVRLRDFHNTPRCSPSRASLLTGLHPHQAGIGILTGDDSDDGGYRGNLNPDVLTIAEILKDAGYETAARGKWHLAADMHTPNGAWPTERGFDSFWGTLTGCGSYYRPGTLTRDLADASHEATDPGFFYTDRIAEESVSFLRNRDRDRPFFLYAPFTAPHWPLHAREATIAKYRAVYARGWDELRDERFERQISLGVLSPGTPLSERDPSVPEWANEPNKEWQIERMSVYAAMVEEMDSAVGTILNELKDQNVRENTIVVFLSDNGASADPVPLIELEYFRERLDILNQRTKDGRSVDIGNDPRVMPGGEESYQSYGRAWANLSNTPYRLYKLWAHEGGIAAPFIFSWPEGDLPTGEVIDGAFQLTHVLPTLLEAAHVNAPASLPSNSILSTLRGAEVSDPQPLWWEHCGNAAYRKGNWKLVREHGFTWELYDMSTDRSETIDVASQHPELVDELADEWRKTADSVGVIPFQKTLDIYRKRGLGWTSAVG</sequence>
<keyword evidence="2" id="KW-0378">Hydrolase</keyword>
<proteinExistence type="inferred from homology"/>
<dbReference type="PANTHER" id="PTHR42693">
    <property type="entry name" value="ARYLSULFATASE FAMILY MEMBER"/>
    <property type="match status" value="1"/>
</dbReference>
<comment type="caution">
    <text evidence="4">The sequence shown here is derived from an EMBL/GenBank/DDBJ whole genome shotgun (WGS) entry which is preliminary data.</text>
</comment>
<gene>
    <name evidence="4" type="ORF">ATJ78_0645</name>
</gene>
<dbReference type="RefSeq" id="WP_245836184.1">
    <property type="nucleotide sequence ID" value="NZ_PDJE01000001.1"/>
</dbReference>
<dbReference type="SUPFAM" id="SSF53649">
    <property type="entry name" value="Alkaline phosphatase-like"/>
    <property type="match status" value="1"/>
</dbReference>
<keyword evidence="5" id="KW-1185">Reference proteome</keyword>
<evidence type="ECO:0000259" key="3">
    <source>
        <dbReference type="Pfam" id="PF00884"/>
    </source>
</evidence>
<dbReference type="InterPro" id="IPR000917">
    <property type="entry name" value="Sulfatase_N"/>
</dbReference>
<protein>
    <submittedName>
        <fullName evidence="4">Arylsulfatase</fullName>
    </submittedName>
</protein>
<dbReference type="AlphaFoldDB" id="A0A2A9DUV9"/>
<dbReference type="Proteomes" id="UP000221369">
    <property type="component" value="Unassembled WGS sequence"/>
</dbReference>
<evidence type="ECO:0000313" key="4">
    <source>
        <dbReference type="EMBL" id="PFG29730.1"/>
    </source>
</evidence>
<organism evidence="4 5">
    <name type="scientific">Paramicrobacterium agarici</name>
    <dbReference type="NCBI Taxonomy" id="630514"/>
    <lineage>
        <taxon>Bacteria</taxon>
        <taxon>Bacillati</taxon>
        <taxon>Actinomycetota</taxon>
        <taxon>Actinomycetes</taxon>
        <taxon>Micrococcales</taxon>
        <taxon>Microbacteriaceae</taxon>
        <taxon>Paramicrobacterium</taxon>
    </lineage>
</organism>
<comment type="similarity">
    <text evidence="1">Belongs to the sulfatase family.</text>
</comment>
<dbReference type="InterPro" id="IPR017850">
    <property type="entry name" value="Alkaline_phosphatase_core_sf"/>
</dbReference>
<dbReference type="InterPro" id="IPR050738">
    <property type="entry name" value="Sulfatase"/>
</dbReference>
<dbReference type="PANTHER" id="PTHR42693:SF53">
    <property type="entry name" value="ENDO-4-O-SULFATASE"/>
    <property type="match status" value="1"/>
</dbReference>
<feature type="domain" description="Sulfatase N-terminal" evidence="3">
    <location>
        <begin position="6"/>
        <end position="415"/>
    </location>
</feature>
<evidence type="ECO:0000313" key="5">
    <source>
        <dbReference type="Proteomes" id="UP000221369"/>
    </source>
</evidence>
<name>A0A2A9DUV9_9MICO</name>
<dbReference type="GO" id="GO:0004065">
    <property type="term" value="F:arylsulfatase activity"/>
    <property type="evidence" value="ECO:0007669"/>
    <property type="project" value="TreeGrafter"/>
</dbReference>
<dbReference type="Pfam" id="PF00884">
    <property type="entry name" value="Sulfatase"/>
    <property type="match status" value="1"/>
</dbReference>
<evidence type="ECO:0000256" key="2">
    <source>
        <dbReference type="ARBA" id="ARBA00022801"/>
    </source>
</evidence>
<dbReference type="Gene3D" id="3.30.1120.10">
    <property type="match status" value="1"/>
</dbReference>
<dbReference type="Gene3D" id="3.40.720.10">
    <property type="entry name" value="Alkaline Phosphatase, subunit A"/>
    <property type="match status" value="1"/>
</dbReference>